<dbReference type="GO" id="GO:0016020">
    <property type="term" value="C:membrane"/>
    <property type="evidence" value="ECO:0007669"/>
    <property type="project" value="UniProtKB-SubCell"/>
</dbReference>
<comment type="subcellular location">
    <subcellularLocation>
        <location evidence="1">Membrane</location>
        <topology evidence="1">Multi-pass membrane protein</topology>
    </subcellularLocation>
</comment>
<feature type="domain" description="Yip1" evidence="6">
    <location>
        <begin position="50"/>
        <end position="174"/>
    </location>
</feature>
<feature type="transmembrane region" description="Helical" evidence="5">
    <location>
        <begin position="71"/>
        <end position="94"/>
    </location>
</feature>
<evidence type="ECO:0000256" key="4">
    <source>
        <dbReference type="ARBA" id="ARBA00023136"/>
    </source>
</evidence>
<evidence type="ECO:0000256" key="1">
    <source>
        <dbReference type="ARBA" id="ARBA00004141"/>
    </source>
</evidence>
<accession>A0A381XJJ0</accession>
<keyword evidence="2 5" id="KW-0812">Transmembrane</keyword>
<evidence type="ECO:0000259" key="6">
    <source>
        <dbReference type="Pfam" id="PF04893"/>
    </source>
</evidence>
<proteinExistence type="predicted"/>
<protein>
    <recommendedName>
        <fullName evidence="6">Yip1 domain-containing protein</fullName>
    </recommendedName>
</protein>
<evidence type="ECO:0000256" key="2">
    <source>
        <dbReference type="ARBA" id="ARBA00022692"/>
    </source>
</evidence>
<name>A0A381XJJ0_9ZZZZ</name>
<organism evidence="7">
    <name type="scientific">marine metagenome</name>
    <dbReference type="NCBI Taxonomy" id="408172"/>
    <lineage>
        <taxon>unclassified sequences</taxon>
        <taxon>metagenomes</taxon>
        <taxon>ecological metagenomes</taxon>
    </lineage>
</organism>
<feature type="transmembrane region" description="Helical" evidence="5">
    <location>
        <begin position="158"/>
        <end position="186"/>
    </location>
</feature>
<keyword evidence="3 5" id="KW-1133">Transmembrane helix</keyword>
<reference evidence="7" key="1">
    <citation type="submission" date="2018-05" db="EMBL/GenBank/DDBJ databases">
        <authorList>
            <person name="Lanie J.A."/>
            <person name="Ng W.-L."/>
            <person name="Kazmierczak K.M."/>
            <person name="Andrzejewski T.M."/>
            <person name="Davidsen T.M."/>
            <person name="Wayne K.J."/>
            <person name="Tettelin H."/>
            <person name="Glass J.I."/>
            <person name="Rusch D."/>
            <person name="Podicherti R."/>
            <person name="Tsui H.-C.T."/>
            <person name="Winkler M.E."/>
        </authorList>
    </citation>
    <scope>NUCLEOTIDE SEQUENCE</scope>
</reference>
<feature type="transmembrane region" description="Helical" evidence="5">
    <location>
        <begin position="47"/>
        <end position="65"/>
    </location>
</feature>
<dbReference type="InterPro" id="IPR006977">
    <property type="entry name" value="Yip1_dom"/>
</dbReference>
<dbReference type="Pfam" id="PF04893">
    <property type="entry name" value="Yip1"/>
    <property type="match status" value="1"/>
</dbReference>
<sequence>MSKEMSKENTQIGGGWFDNFAGYVKQSIDIIQLNEDAIDHARDDEEAFMMGLVIIALGGIAAGIGSMSARVFVFSPILLIVAALVFAVILHLLATMLFKGEGEFIGFFRAYSLAFVLLWVNAIWILKSVLILVAGFWLLVVTSSILERNYSLDRPQAIATVAIPVVALFLMWTVLLATVLAAALFLGLL</sequence>
<evidence type="ECO:0000256" key="5">
    <source>
        <dbReference type="SAM" id="Phobius"/>
    </source>
</evidence>
<evidence type="ECO:0000256" key="3">
    <source>
        <dbReference type="ARBA" id="ARBA00022989"/>
    </source>
</evidence>
<keyword evidence="4 5" id="KW-0472">Membrane</keyword>
<gene>
    <name evidence="7" type="ORF">METZ01_LOCUS117191</name>
</gene>
<evidence type="ECO:0000313" key="7">
    <source>
        <dbReference type="EMBL" id="SVA64337.1"/>
    </source>
</evidence>
<dbReference type="EMBL" id="UINC01015243">
    <property type="protein sequence ID" value="SVA64337.1"/>
    <property type="molecule type" value="Genomic_DNA"/>
</dbReference>
<dbReference type="AlphaFoldDB" id="A0A381XJJ0"/>